<dbReference type="PANTHER" id="PTHR11717">
    <property type="entry name" value="LOW MOLECULAR WEIGHT PROTEIN TYROSINE PHOSPHATASE"/>
    <property type="match status" value="1"/>
</dbReference>
<dbReference type="PRINTS" id="PR00719">
    <property type="entry name" value="LMWPTPASE"/>
</dbReference>
<dbReference type="InterPro" id="IPR036196">
    <property type="entry name" value="Ptyr_pPase_sf"/>
</dbReference>
<evidence type="ECO:0000259" key="5">
    <source>
        <dbReference type="SMART" id="SM00226"/>
    </source>
</evidence>
<dbReference type="InterPro" id="IPR017867">
    <property type="entry name" value="Tyr_phospatase_low_mol_wt"/>
</dbReference>
<comment type="caution">
    <text evidence="6">The sequence shown here is derived from an EMBL/GenBank/DDBJ whole genome shotgun (WGS) entry which is preliminary data.</text>
</comment>
<evidence type="ECO:0000313" key="7">
    <source>
        <dbReference type="Proteomes" id="UP001596072"/>
    </source>
</evidence>
<keyword evidence="7" id="KW-1185">Reference proteome</keyword>
<dbReference type="EC" id="3.1.3.48" evidence="2"/>
<protein>
    <recommendedName>
        <fullName evidence="2">protein-tyrosine-phosphatase</fullName>
        <ecNumber evidence="2">3.1.3.48</ecNumber>
    </recommendedName>
</protein>
<proteinExistence type="inferred from homology"/>
<evidence type="ECO:0000256" key="1">
    <source>
        <dbReference type="ARBA" id="ARBA00011063"/>
    </source>
</evidence>
<evidence type="ECO:0000256" key="2">
    <source>
        <dbReference type="ARBA" id="ARBA00013064"/>
    </source>
</evidence>
<dbReference type="Proteomes" id="UP001596072">
    <property type="component" value="Unassembled WGS sequence"/>
</dbReference>
<dbReference type="CDD" id="cd16343">
    <property type="entry name" value="LMWPTP"/>
    <property type="match status" value="1"/>
</dbReference>
<dbReference type="RefSeq" id="WP_136436085.1">
    <property type="nucleotide sequence ID" value="NZ_JBHSNS010000004.1"/>
</dbReference>
<accession>A0ABW0ZEQ6</accession>
<dbReference type="Pfam" id="PF01451">
    <property type="entry name" value="LMWPc"/>
    <property type="match status" value="1"/>
</dbReference>
<dbReference type="Gene3D" id="3.40.50.2300">
    <property type="match status" value="1"/>
</dbReference>
<dbReference type="PANTHER" id="PTHR11717:SF7">
    <property type="entry name" value="LOW MOLECULAR WEIGHT PHOSPHOTYROSINE PROTEIN PHOSPHATASE"/>
    <property type="match status" value="1"/>
</dbReference>
<evidence type="ECO:0000313" key="6">
    <source>
        <dbReference type="EMBL" id="MFC5729500.1"/>
    </source>
</evidence>
<sequence length="170" mass="18362">MAVGVPPPRTPGRYRIAVVCLGNICRSPIAGVVLSARIEEAGLADAVEVVSAGTGDWHTGEPMDRRAAALLSSEGYDGTQHRAQQVDASWLVDHDLLLAMDRENLQDLRALGPVEEGRVRLFRDYDPEEPGSEVPDPYFGGESGFREVLAMVHRTSRVLVSEVSAALARA</sequence>
<evidence type="ECO:0000256" key="4">
    <source>
        <dbReference type="ARBA" id="ARBA00022912"/>
    </source>
</evidence>
<comment type="similarity">
    <text evidence="1">Belongs to the low molecular weight phosphotyrosine protein phosphatase family.</text>
</comment>
<reference evidence="7" key="1">
    <citation type="journal article" date="2019" name="Int. J. Syst. Evol. Microbiol.">
        <title>The Global Catalogue of Microorganisms (GCM) 10K type strain sequencing project: providing services to taxonomists for standard genome sequencing and annotation.</title>
        <authorList>
            <consortium name="The Broad Institute Genomics Platform"/>
            <consortium name="The Broad Institute Genome Sequencing Center for Infectious Disease"/>
            <person name="Wu L."/>
            <person name="Ma J."/>
        </authorList>
    </citation>
    <scope>NUCLEOTIDE SEQUENCE [LARGE SCALE GENOMIC DNA]</scope>
    <source>
        <strain evidence="7">YIM 94188</strain>
    </source>
</reference>
<gene>
    <name evidence="6" type="ORF">ACFPQB_11280</name>
</gene>
<dbReference type="SMART" id="SM00226">
    <property type="entry name" value="LMWPc"/>
    <property type="match status" value="1"/>
</dbReference>
<evidence type="ECO:0000256" key="3">
    <source>
        <dbReference type="ARBA" id="ARBA00022801"/>
    </source>
</evidence>
<dbReference type="GO" id="GO:0004725">
    <property type="term" value="F:protein tyrosine phosphatase activity"/>
    <property type="evidence" value="ECO:0007669"/>
    <property type="project" value="UniProtKB-EC"/>
</dbReference>
<name>A0ABW0ZEQ6_9ACTN</name>
<keyword evidence="3 6" id="KW-0378">Hydrolase</keyword>
<dbReference type="EMBL" id="JBHSNS010000004">
    <property type="protein sequence ID" value="MFC5729500.1"/>
    <property type="molecule type" value="Genomic_DNA"/>
</dbReference>
<dbReference type="InterPro" id="IPR023485">
    <property type="entry name" value="Ptyr_pPase"/>
</dbReference>
<feature type="domain" description="Phosphotyrosine protein phosphatase I" evidence="5">
    <location>
        <begin position="14"/>
        <end position="162"/>
    </location>
</feature>
<keyword evidence="4" id="KW-0904">Protein phosphatase</keyword>
<organism evidence="6 7">
    <name type="scientific">Nocardioides vastitatis</name>
    <dbReference type="NCBI Taxonomy" id="2568655"/>
    <lineage>
        <taxon>Bacteria</taxon>
        <taxon>Bacillati</taxon>
        <taxon>Actinomycetota</taxon>
        <taxon>Actinomycetes</taxon>
        <taxon>Propionibacteriales</taxon>
        <taxon>Nocardioidaceae</taxon>
        <taxon>Nocardioides</taxon>
    </lineage>
</organism>
<dbReference type="SUPFAM" id="SSF52788">
    <property type="entry name" value="Phosphotyrosine protein phosphatases I"/>
    <property type="match status" value="1"/>
</dbReference>
<dbReference type="InterPro" id="IPR050438">
    <property type="entry name" value="LMW_PTPase"/>
</dbReference>